<keyword evidence="1" id="KW-1133">Transmembrane helix</keyword>
<evidence type="ECO:0000313" key="2">
    <source>
        <dbReference type="EMBL" id="GAG50617.1"/>
    </source>
</evidence>
<feature type="transmembrane region" description="Helical" evidence="1">
    <location>
        <begin position="30"/>
        <end position="50"/>
    </location>
</feature>
<name>X0YVE8_9ZZZZ</name>
<accession>X0YVE8</accession>
<comment type="caution">
    <text evidence="2">The sequence shown here is derived from an EMBL/GenBank/DDBJ whole genome shotgun (WGS) entry which is preliminary data.</text>
</comment>
<protein>
    <submittedName>
        <fullName evidence="2">Uncharacterized protein</fullName>
    </submittedName>
</protein>
<keyword evidence="1" id="KW-0812">Transmembrane</keyword>
<keyword evidence="1" id="KW-0472">Membrane</keyword>
<evidence type="ECO:0000256" key="1">
    <source>
        <dbReference type="SAM" id="Phobius"/>
    </source>
</evidence>
<organism evidence="2">
    <name type="scientific">marine sediment metagenome</name>
    <dbReference type="NCBI Taxonomy" id="412755"/>
    <lineage>
        <taxon>unclassified sequences</taxon>
        <taxon>metagenomes</taxon>
        <taxon>ecological metagenomes</taxon>
    </lineage>
</organism>
<gene>
    <name evidence="2" type="ORF">S01H1_77380</name>
</gene>
<dbReference type="AlphaFoldDB" id="X0YVE8"/>
<sequence>MSVNEYLTVFVLYWVIADTTRELMPEKAAWIQYANAIVATLIFAAVAHLLGSN</sequence>
<reference evidence="2" key="1">
    <citation type="journal article" date="2014" name="Front. Microbiol.">
        <title>High frequency of phylogenetically diverse reductive dehalogenase-homologous genes in deep subseafloor sedimentary metagenomes.</title>
        <authorList>
            <person name="Kawai M."/>
            <person name="Futagami T."/>
            <person name="Toyoda A."/>
            <person name="Takaki Y."/>
            <person name="Nishi S."/>
            <person name="Hori S."/>
            <person name="Arai W."/>
            <person name="Tsubouchi T."/>
            <person name="Morono Y."/>
            <person name="Uchiyama I."/>
            <person name="Ito T."/>
            <person name="Fujiyama A."/>
            <person name="Inagaki F."/>
            <person name="Takami H."/>
        </authorList>
    </citation>
    <scope>NUCLEOTIDE SEQUENCE</scope>
    <source>
        <strain evidence="2">Expedition CK06-06</strain>
    </source>
</reference>
<dbReference type="EMBL" id="BARS01051998">
    <property type="protein sequence ID" value="GAG50617.1"/>
    <property type="molecule type" value="Genomic_DNA"/>
</dbReference>
<proteinExistence type="predicted"/>